<gene>
    <name evidence="1" type="ORF">JRV97_09610</name>
</gene>
<sequence length="676" mass="79403">MNKIHFLLVLIFVLINITIYSSMIKIFENNNFEYYFDKNSISFDIKEKNGNNIWKTNLREKDSSLNNEWSNFFSNGISIDYYLKSERQLKRKSFNVSNSKISYNMDANILHLDIESTELHIEIKLDIKFTLDGFDIILRDNGIIERDENVYIQRLYFFPFFDSVKYSKTGYIFIPDGSGALINLKKSIAKSPYIQRVYGDDYGIKDINTLNNQYIPNKNILIPIYGMIVEENKKGFMNIIEEGEEYTDILAYQSGIVTPYSWVTARYNLRDLYKKFIDKKGNAVLVGMNRPYNYNIISKYVLLSGNKANYSEMAIIYRKYLESKGILYKRKLKSHTTLRLDFLAVESKKKALGKEFIIMTKLEDILKIKNELNKKIGENLLINILGYSKNGYSNSSPYHLPLNNKFYNEKISNDLYFSVDYTLGNPKNKYDIAQNISKQLLQIFNKYLITPNKSIELYQKEKSKFNKLNIKNFSFKSIGEYLYSNYGKDFHTREENMDLISKTFYGTFYNPNFYLWKNTYQIFDIDSESSDFLIENKSIPFLQIVLKGYMDFYSKPLNFSSNIKDSLLKLIEYSIYPTFLITKEDSFKLIDTDSEWIYSSQYSSLKDTIINSYNFVKSALDNVANAFILKHEYLNEDVVKVSYSNSIEIIINYSQKMFNYKGKKILPKNFGIIKGE</sequence>
<keyword evidence="2" id="KW-1185">Reference proteome</keyword>
<proteinExistence type="predicted"/>
<dbReference type="RefSeq" id="WP_280998417.1">
    <property type="nucleotide sequence ID" value="NZ_CP069362.1"/>
</dbReference>
<dbReference type="InterPro" id="IPR043751">
    <property type="entry name" value="DUF5696"/>
</dbReference>
<dbReference type="Proteomes" id="UP001232493">
    <property type="component" value="Chromosome"/>
</dbReference>
<protein>
    <recommendedName>
        <fullName evidence="3">Solute-binding protein family 5 domain-containing protein</fullName>
    </recommendedName>
</protein>
<evidence type="ECO:0000313" key="1">
    <source>
        <dbReference type="EMBL" id="WGS64617.1"/>
    </source>
</evidence>
<organism evidence="1 2">
    <name type="scientific">Marinitoga aeolica</name>
    <dbReference type="NCBI Taxonomy" id="2809031"/>
    <lineage>
        <taxon>Bacteria</taxon>
        <taxon>Thermotogati</taxon>
        <taxon>Thermotogota</taxon>
        <taxon>Thermotogae</taxon>
        <taxon>Petrotogales</taxon>
        <taxon>Petrotogaceae</taxon>
        <taxon>Marinitoga</taxon>
    </lineage>
</organism>
<evidence type="ECO:0008006" key="3">
    <source>
        <dbReference type="Google" id="ProtNLM"/>
    </source>
</evidence>
<name>A0ABY8PPS0_9BACT</name>
<reference evidence="1 2" key="1">
    <citation type="submission" date="2021-02" db="EMBL/GenBank/DDBJ databases">
        <title>Characterization of Marinitoga sp. nov. str. BP5-C20A.</title>
        <authorList>
            <person name="Erauso G."/>
            <person name="Postec A."/>
        </authorList>
    </citation>
    <scope>NUCLEOTIDE SEQUENCE [LARGE SCALE GENOMIC DNA]</scope>
    <source>
        <strain evidence="1 2">BP5-C20A</strain>
    </source>
</reference>
<dbReference type="Pfam" id="PF18952">
    <property type="entry name" value="DUF5696"/>
    <property type="match status" value="1"/>
</dbReference>
<accession>A0ABY8PPS0</accession>
<dbReference type="EMBL" id="CP069362">
    <property type="protein sequence ID" value="WGS64617.1"/>
    <property type="molecule type" value="Genomic_DNA"/>
</dbReference>
<evidence type="ECO:0000313" key="2">
    <source>
        <dbReference type="Proteomes" id="UP001232493"/>
    </source>
</evidence>